<dbReference type="Gene3D" id="1.10.10.2690">
    <property type="match status" value="1"/>
</dbReference>
<keyword evidence="1" id="KW-0805">Transcription regulation</keyword>
<dbReference type="Proteomes" id="UP000002675">
    <property type="component" value="Plasmid pYJ016"/>
</dbReference>
<accession>Q7MBI7</accession>
<evidence type="ECO:0000313" key="4">
    <source>
        <dbReference type="Proteomes" id="UP000002675"/>
    </source>
</evidence>
<protein>
    <recommendedName>
        <fullName evidence="5">TrfB transcriptional repressor protein domain-containing protein</fullName>
    </recommendedName>
</protein>
<dbReference type="AlphaFoldDB" id="Q7MBI7"/>
<geneLocation type="plasmid" evidence="3 4">
    <name>pYJ016</name>
</geneLocation>
<name>Q7MBI7_VIBVY</name>
<evidence type="ECO:0008006" key="5">
    <source>
        <dbReference type="Google" id="ProtNLM"/>
    </source>
</evidence>
<proteinExistence type="predicted"/>
<dbReference type="HOGENOM" id="CLU_2756793_0_0_6"/>
<dbReference type="KEGG" id="vvy:VVP56"/>
<dbReference type="InterPro" id="IPR053721">
    <property type="entry name" value="Fimbrial_Adhesin_Reg"/>
</dbReference>
<gene>
    <name evidence="3" type="ordered locus">VVP56</name>
</gene>
<keyword evidence="2" id="KW-0804">Transcription</keyword>
<dbReference type="EMBL" id="AP005352">
    <property type="protein sequence ID" value="BAC97779.1"/>
    <property type="molecule type" value="Genomic_DNA"/>
</dbReference>
<evidence type="ECO:0000256" key="2">
    <source>
        <dbReference type="ARBA" id="ARBA00023163"/>
    </source>
</evidence>
<sequence length="70" mass="7857">MNEEYIRALVTLTRSTSEPTLCAVIEHVCYGESQEKAALKHGVKQEAVARLTTRIKKLDAQVTEISKLKK</sequence>
<evidence type="ECO:0000313" key="3">
    <source>
        <dbReference type="EMBL" id="BAC97779.1"/>
    </source>
</evidence>
<reference evidence="3 4" key="1">
    <citation type="journal article" date="2003" name="Genome Res.">
        <title>Comparative genome analysis of Vibrio vulnificus, a marine pathogen.</title>
        <authorList>
            <person name="Chen C.Y."/>
            <person name="Wu K.M."/>
            <person name="Chang Y.C."/>
            <person name="Chang C.H."/>
            <person name="Tsai H.C."/>
            <person name="Liao T.L."/>
            <person name="Liu Y.M."/>
            <person name="Chen H.J."/>
            <person name="Shen A.B."/>
            <person name="Li J.C."/>
            <person name="Su T.L."/>
            <person name="Shao C.P."/>
            <person name="Lee C.T."/>
            <person name="Hor L.I."/>
            <person name="Tsai S.F."/>
        </authorList>
    </citation>
    <scope>NUCLEOTIDE SEQUENCE [LARGE SCALE GENOMIC DNA]</scope>
    <source>
        <strain evidence="3 4">YJ016</strain>
        <plasmid evidence="3">pYJ016</plasmid>
    </source>
</reference>
<evidence type="ECO:0000256" key="1">
    <source>
        <dbReference type="ARBA" id="ARBA00023015"/>
    </source>
</evidence>
<organism evidence="3 4">
    <name type="scientific">Vibrio vulnificus (strain YJ016)</name>
    <dbReference type="NCBI Taxonomy" id="196600"/>
    <lineage>
        <taxon>Bacteria</taxon>
        <taxon>Pseudomonadati</taxon>
        <taxon>Pseudomonadota</taxon>
        <taxon>Gammaproteobacteria</taxon>
        <taxon>Vibrionales</taxon>
        <taxon>Vibrionaceae</taxon>
        <taxon>Vibrio</taxon>
    </lineage>
</organism>
<keyword evidence="3" id="KW-0614">Plasmid</keyword>